<dbReference type="Proteomes" id="UP000249886">
    <property type="component" value="Unassembled WGS sequence"/>
</dbReference>
<evidence type="ECO:0000313" key="4">
    <source>
        <dbReference type="Proteomes" id="UP000249886"/>
    </source>
</evidence>
<protein>
    <recommendedName>
        <fullName evidence="5">Secreted protein</fullName>
    </recommendedName>
</protein>
<dbReference type="RefSeq" id="WP_005524164.1">
    <property type="nucleotide sequence ID" value="NZ_CAUUEQ010000044.1"/>
</dbReference>
<name>A0A8B4GZI9_9CORY</name>
<evidence type="ECO:0000256" key="2">
    <source>
        <dbReference type="SAM" id="SignalP"/>
    </source>
</evidence>
<feature type="signal peptide" evidence="2">
    <location>
        <begin position="1"/>
        <end position="25"/>
    </location>
</feature>
<keyword evidence="2" id="KW-0732">Signal</keyword>
<evidence type="ECO:0000256" key="1">
    <source>
        <dbReference type="SAM" id="MobiDB-lite"/>
    </source>
</evidence>
<sequence>MNTTTTRLMAALIAITALAPAPALAADGTNPYTVKLDNGVCTFGIDLNNPEARAYSQDRGYINQSYVLDKIAKEVPEFAPVWAANPRLENKLTDPGYRVNWDKAVAKLKAAGYTDNDIMWIDRVLHKRGMISPLADDTDLSKPLPPKEARRRADMEPKGIMQHYASKMLYYNIDENGKIELFQYWSPADKPLPELSEKITDKASGEGHLQLVKRARDFAGYQHDILEECAKLGGFGAGADTSSQSAAKSTSASGLPTEPTVTSGSRAASDSMFSKPSQDRKPGGALGTIYRIINSVIGFFVPTLSTPLLPE</sequence>
<comment type="caution">
    <text evidence="3">The sequence shown here is derived from an EMBL/GenBank/DDBJ whole genome shotgun (WGS) entry which is preliminary data.</text>
</comment>
<feature type="chain" id="PRO_5032767667" description="Secreted protein" evidence="2">
    <location>
        <begin position="26"/>
        <end position="311"/>
    </location>
</feature>
<feature type="compositionally biased region" description="Polar residues" evidence="1">
    <location>
        <begin position="259"/>
        <end position="276"/>
    </location>
</feature>
<evidence type="ECO:0000313" key="3">
    <source>
        <dbReference type="EMBL" id="SPW24060.1"/>
    </source>
</evidence>
<feature type="compositionally biased region" description="Low complexity" evidence="1">
    <location>
        <begin position="240"/>
        <end position="253"/>
    </location>
</feature>
<organism evidence="3 4">
    <name type="scientific">Corynebacterium matruchotii</name>
    <dbReference type="NCBI Taxonomy" id="43768"/>
    <lineage>
        <taxon>Bacteria</taxon>
        <taxon>Bacillati</taxon>
        <taxon>Actinomycetota</taxon>
        <taxon>Actinomycetes</taxon>
        <taxon>Mycobacteriales</taxon>
        <taxon>Corynebacteriaceae</taxon>
        <taxon>Corynebacterium</taxon>
    </lineage>
</organism>
<gene>
    <name evidence="3" type="ORF">NCTC10254_00425</name>
</gene>
<proteinExistence type="predicted"/>
<dbReference type="EMBL" id="UARK01000001">
    <property type="protein sequence ID" value="SPW24060.1"/>
    <property type="molecule type" value="Genomic_DNA"/>
</dbReference>
<evidence type="ECO:0008006" key="5">
    <source>
        <dbReference type="Google" id="ProtNLM"/>
    </source>
</evidence>
<dbReference type="GeneID" id="84573134"/>
<dbReference type="AlphaFoldDB" id="A0A8B4GZI9"/>
<reference evidence="3 4" key="1">
    <citation type="submission" date="2018-06" db="EMBL/GenBank/DDBJ databases">
        <authorList>
            <consortium name="Pathogen Informatics"/>
            <person name="Doyle S."/>
        </authorList>
    </citation>
    <scope>NUCLEOTIDE SEQUENCE [LARGE SCALE GENOMIC DNA]</scope>
    <source>
        <strain evidence="3 4">NCTC10254</strain>
    </source>
</reference>
<feature type="region of interest" description="Disordered" evidence="1">
    <location>
        <begin position="240"/>
        <end position="282"/>
    </location>
</feature>
<accession>A0A8B4GZI9</accession>